<sequence>MHCDSSDEDDSKFGIGKKFFIQLLEKERKFSTKIESMQQILDLLNMYAMCVEFFDTVGNPAKYYFMEKISNTIAEKEAFEIMLKDEMLAREKREKQMQIKPIIKEGLVKYDPLKRPEKPQKPKLQTPVKEEEQQQQQQQENNIENKKISHKIIREVRSKKLTMTEKIYQSQNEQKVQVDLIKHWDDEVERKDNIIRQSLQQQGDNIQDRVTDRLNRLRKQIPSNITSEICLEKYDT</sequence>
<feature type="region of interest" description="Disordered" evidence="1">
    <location>
        <begin position="111"/>
        <end position="146"/>
    </location>
</feature>
<dbReference type="AlphaFoldDB" id="A0A8S1NQ38"/>
<keyword evidence="3" id="KW-1185">Reference proteome</keyword>
<dbReference type="EMBL" id="CAJJDM010000099">
    <property type="protein sequence ID" value="CAD8094578.1"/>
    <property type="molecule type" value="Genomic_DNA"/>
</dbReference>
<gene>
    <name evidence="2" type="ORF">PPRIM_AZ9-3.1.T0960090</name>
</gene>
<evidence type="ECO:0000256" key="1">
    <source>
        <dbReference type="SAM" id="MobiDB-lite"/>
    </source>
</evidence>
<evidence type="ECO:0000313" key="3">
    <source>
        <dbReference type="Proteomes" id="UP000688137"/>
    </source>
</evidence>
<organism evidence="2 3">
    <name type="scientific">Paramecium primaurelia</name>
    <dbReference type="NCBI Taxonomy" id="5886"/>
    <lineage>
        <taxon>Eukaryota</taxon>
        <taxon>Sar</taxon>
        <taxon>Alveolata</taxon>
        <taxon>Ciliophora</taxon>
        <taxon>Intramacronucleata</taxon>
        <taxon>Oligohymenophorea</taxon>
        <taxon>Peniculida</taxon>
        <taxon>Parameciidae</taxon>
        <taxon>Paramecium</taxon>
    </lineage>
</organism>
<feature type="compositionally biased region" description="Basic and acidic residues" evidence="1">
    <location>
        <begin position="111"/>
        <end position="120"/>
    </location>
</feature>
<comment type="caution">
    <text evidence="2">The sequence shown here is derived from an EMBL/GenBank/DDBJ whole genome shotgun (WGS) entry which is preliminary data.</text>
</comment>
<name>A0A8S1NQ38_PARPR</name>
<reference evidence="2" key="1">
    <citation type="submission" date="2021-01" db="EMBL/GenBank/DDBJ databases">
        <authorList>
            <consortium name="Genoscope - CEA"/>
            <person name="William W."/>
        </authorList>
    </citation>
    <scope>NUCLEOTIDE SEQUENCE</scope>
</reference>
<accession>A0A8S1NQ38</accession>
<protein>
    <submittedName>
        <fullName evidence="2">Uncharacterized protein</fullName>
    </submittedName>
</protein>
<dbReference type="Proteomes" id="UP000688137">
    <property type="component" value="Unassembled WGS sequence"/>
</dbReference>
<evidence type="ECO:0000313" key="2">
    <source>
        <dbReference type="EMBL" id="CAD8094578.1"/>
    </source>
</evidence>
<proteinExistence type="predicted"/>
<dbReference type="OMA" id="HWDDEVE"/>